<name>A0A6B1D2E3_9CHLR</name>
<dbReference type="PANTHER" id="PTHR43808:SF17">
    <property type="entry name" value="PEPTIDASE M20"/>
    <property type="match status" value="1"/>
</dbReference>
<dbReference type="InterPro" id="IPR001261">
    <property type="entry name" value="ArgE/DapE_CS"/>
</dbReference>
<dbReference type="GO" id="GO:0046872">
    <property type="term" value="F:metal ion binding"/>
    <property type="evidence" value="ECO:0007669"/>
    <property type="project" value="UniProtKB-KW"/>
</dbReference>
<dbReference type="Pfam" id="PF01546">
    <property type="entry name" value="Peptidase_M20"/>
    <property type="match status" value="1"/>
</dbReference>
<dbReference type="EMBL" id="VXMH01000016">
    <property type="protein sequence ID" value="MYC94010.1"/>
    <property type="molecule type" value="Genomic_DNA"/>
</dbReference>
<dbReference type="GO" id="GO:0016787">
    <property type="term" value="F:hydrolase activity"/>
    <property type="evidence" value="ECO:0007669"/>
    <property type="project" value="UniProtKB-KW"/>
</dbReference>
<evidence type="ECO:0000256" key="2">
    <source>
        <dbReference type="ARBA" id="ARBA00022723"/>
    </source>
</evidence>
<dbReference type="SUPFAM" id="SSF53187">
    <property type="entry name" value="Zn-dependent exopeptidases"/>
    <property type="match status" value="1"/>
</dbReference>
<dbReference type="Gene3D" id="3.40.630.10">
    <property type="entry name" value="Zn peptidases"/>
    <property type="match status" value="1"/>
</dbReference>
<dbReference type="PANTHER" id="PTHR43808">
    <property type="entry name" value="ACETYLORNITHINE DEACETYLASE"/>
    <property type="match status" value="1"/>
</dbReference>
<dbReference type="SUPFAM" id="SSF55031">
    <property type="entry name" value="Bacterial exopeptidase dimerisation domain"/>
    <property type="match status" value="1"/>
</dbReference>
<sequence length="415" mass="44308">MLIDGLSHRSAVQAAAAAYAGRLEQLIDLCVAVQQIPSPTGAETERAAWIESRMQAIGLADVARDRLGNVYGRVRGPRAQDHPALLVSAHTDTVFPSETDLRLRRLDNGLIRGPGIGDNSTGVAGLLTLAETLTQLAPPPVDIWLVANSMEEGVGDLRGMRRVVDRLAADTDGANRNAGPSRNGRGALGAVIVLEGMGLGRIVHQALGVRRYRTSAAAPGGHSWGDFGAASAVHGLVSLAEEMARLQVPQTPRTTFNIGRIGGGTSINTIAQQAWMELDLRSESPDTLAWLDGEIGKIVERHAQTHRAHGDGLTLQHERIGDRPPGGLPFQHPLVQAASTILQELGVKERSDARISSTDANVPLSRNIPAVCVGLTDGGDAHRLSEWIDPLPLVKGMQQLLYLTWWSAAWLTSRG</sequence>
<feature type="domain" description="Peptidase M20 dimerisation" evidence="5">
    <location>
        <begin position="229"/>
        <end position="304"/>
    </location>
</feature>
<gene>
    <name evidence="6" type="ORF">F4X14_03485</name>
</gene>
<dbReference type="Gene3D" id="3.30.70.360">
    <property type="match status" value="1"/>
</dbReference>
<protein>
    <submittedName>
        <fullName evidence="6">M20/M25/M40 family metallo-hydrolase</fullName>
    </submittedName>
</protein>
<keyword evidence="2" id="KW-0479">Metal-binding</keyword>
<dbReference type="AlphaFoldDB" id="A0A6B1D2E3"/>
<evidence type="ECO:0000313" key="6">
    <source>
        <dbReference type="EMBL" id="MYC94010.1"/>
    </source>
</evidence>
<dbReference type="Pfam" id="PF07687">
    <property type="entry name" value="M20_dimer"/>
    <property type="match status" value="1"/>
</dbReference>
<accession>A0A6B1D2E3</accession>
<dbReference type="PROSITE" id="PS00758">
    <property type="entry name" value="ARGE_DAPE_CPG2_1"/>
    <property type="match status" value="1"/>
</dbReference>
<keyword evidence="4" id="KW-0862">Zinc</keyword>
<evidence type="ECO:0000256" key="4">
    <source>
        <dbReference type="ARBA" id="ARBA00022833"/>
    </source>
</evidence>
<reference evidence="6" key="1">
    <citation type="submission" date="2019-09" db="EMBL/GenBank/DDBJ databases">
        <title>Characterisation of the sponge microbiome using genome-centric metagenomics.</title>
        <authorList>
            <person name="Engelberts J.P."/>
            <person name="Robbins S.J."/>
            <person name="De Goeij J.M."/>
            <person name="Aranda M."/>
            <person name="Bell S.C."/>
            <person name="Webster N.S."/>
        </authorList>
    </citation>
    <scope>NUCLEOTIDE SEQUENCE</scope>
    <source>
        <strain evidence="6">SB0661_bin_32</strain>
    </source>
</reference>
<proteinExistence type="predicted"/>
<evidence type="ECO:0000259" key="5">
    <source>
        <dbReference type="Pfam" id="PF07687"/>
    </source>
</evidence>
<dbReference type="InterPro" id="IPR011650">
    <property type="entry name" value="Peptidase_M20_dimer"/>
</dbReference>
<keyword evidence="3 6" id="KW-0378">Hydrolase</keyword>
<organism evidence="6">
    <name type="scientific">Caldilineaceae bacterium SB0661_bin_32</name>
    <dbReference type="NCBI Taxonomy" id="2605255"/>
    <lineage>
        <taxon>Bacteria</taxon>
        <taxon>Bacillati</taxon>
        <taxon>Chloroflexota</taxon>
        <taxon>Caldilineae</taxon>
        <taxon>Caldilineales</taxon>
        <taxon>Caldilineaceae</taxon>
    </lineage>
</organism>
<comment type="cofactor">
    <cofactor evidence="1">
        <name>Zn(2+)</name>
        <dbReference type="ChEBI" id="CHEBI:29105"/>
    </cofactor>
</comment>
<comment type="caution">
    <text evidence="6">The sequence shown here is derived from an EMBL/GenBank/DDBJ whole genome shotgun (WGS) entry which is preliminary data.</text>
</comment>
<dbReference type="InterPro" id="IPR002933">
    <property type="entry name" value="Peptidase_M20"/>
</dbReference>
<evidence type="ECO:0000256" key="3">
    <source>
        <dbReference type="ARBA" id="ARBA00022801"/>
    </source>
</evidence>
<dbReference type="InterPro" id="IPR036264">
    <property type="entry name" value="Bact_exopeptidase_dim_dom"/>
</dbReference>
<evidence type="ECO:0000256" key="1">
    <source>
        <dbReference type="ARBA" id="ARBA00001947"/>
    </source>
</evidence>
<dbReference type="InterPro" id="IPR050072">
    <property type="entry name" value="Peptidase_M20A"/>
</dbReference>